<dbReference type="Pfam" id="PF00534">
    <property type="entry name" value="Glycos_transf_1"/>
    <property type="match status" value="1"/>
</dbReference>
<evidence type="ECO:0000313" key="4">
    <source>
        <dbReference type="Proteomes" id="UP001060919"/>
    </source>
</evidence>
<feature type="domain" description="Glycosyl transferase family 1" evidence="1">
    <location>
        <begin position="196"/>
        <end position="317"/>
    </location>
</feature>
<feature type="domain" description="DUF1972" evidence="2">
    <location>
        <begin position="3"/>
        <end position="173"/>
    </location>
</feature>
<reference evidence="3" key="1">
    <citation type="submission" date="2022-09" db="EMBL/GenBank/DDBJ databases">
        <title>Aureispira anguillicida sp. nov., isolated from Leptocephalus of Japanese eel Anguilla japonica.</title>
        <authorList>
            <person name="Yuasa K."/>
            <person name="Mekata T."/>
            <person name="Ikunari K."/>
        </authorList>
    </citation>
    <scope>NUCLEOTIDE SEQUENCE</scope>
    <source>
        <strain evidence="3">EL160426</strain>
    </source>
</reference>
<dbReference type="Gene3D" id="3.40.50.2000">
    <property type="entry name" value="Glycogen Phosphorylase B"/>
    <property type="match status" value="2"/>
</dbReference>
<sequence>MKIGIIGTRGIPNKYGGFEQFAMYFAEYLVQEGFEVTVYNSSDHPYQANSWRGVTIQPIFDPERHIGTFGQFVYDFLSILNSRKKHYDVIFQLGYTSSSIWGWLFPKKARIITNMDGLEWKRTKYNKWVQAFLKTAEKWAVKQSDCLIADSIGIQTYLKQKYQAESVYIPYGATVFEDHNKAVLANYSLKPFSYNLVIARLVPENNVETIIKGHLDKNSTPLCIIGNFNNKYGLSLVKKYNQKVIFLGAIYDINQLNNLRYYSNLYFHGHSVGGTNPSLLEAMACSCLIIAHDNPFNRAVLAQNAYYFTSEMDIQALLGLNRQTEQTKITNNLHKIESVYSYELIHQQLKNLIKKVAKKNK</sequence>
<dbReference type="Pfam" id="PF09314">
    <property type="entry name" value="DUF1972"/>
    <property type="match status" value="1"/>
</dbReference>
<dbReference type="InterPro" id="IPR001296">
    <property type="entry name" value="Glyco_trans_1"/>
</dbReference>
<dbReference type="KEGG" id="aup:AsAng_0003570"/>
<protein>
    <submittedName>
        <fullName evidence="3">DUF1972 domain-containing protein</fullName>
    </submittedName>
</protein>
<name>A0A915Y9P0_9BACT</name>
<accession>A0A915Y9P0</accession>
<dbReference type="EMBL" id="AP026867">
    <property type="protein sequence ID" value="BDS09653.1"/>
    <property type="molecule type" value="Genomic_DNA"/>
</dbReference>
<dbReference type="InterPro" id="IPR015393">
    <property type="entry name" value="DUF1972"/>
</dbReference>
<dbReference type="RefSeq" id="WP_264791023.1">
    <property type="nucleotide sequence ID" value="NZ_AP026867.1"/>
</dbReference>
<evidence type="ECO:0000259" key="2">
    <source>
        <dbReference type="Pfam" id="PF09314"/>
    </source>
</evidence>
<keyword evidence="4" id="KW-1185">Reference proteome</keyword>
<organism evidence="3 4">
    <name type="scientific">Aureispira anguillae</name>
    <dbReference type="NCBI Taxonomy" id="2864201"/>
    <lineage>
        <taxon>Bacteria</taxon>
        <taxon>Pseudomonadati</taxon>
        <taxon>Bacteroidota</taxon>
        <taxon>Saprospiria</taxon>
        <taxon>Saprospirales</taxon>
        <taxon>Saprospiraceae</taxon>
        <taxon>Aureispira</taxon>
    </lineage>
</organism>
<evidence type="ECO:0000313" key="3">
    <source>
        <dbReference type="EMBL" id="BDS09653.1"/>
    </source>
</evidence>
<dbReference type="AlphaFoldDB" id="A0A915Y9P0"/>
<dbReference type="SUPFAM" id="SSF53756">
    <property type="entry name" value="UDP-Glycosyltransferase/glycogen phosphorylase"/>
    <property type="match status" value="1"/>
</dbReference>
<proteinExistence type="predicted"/>
<evidence type="ECO:0000259" key="1">
    <source>
        <dbReference type="Pfam" id="PF00534"/>
    </source>
</evidence>
<gene>
    <name evidence="3" type="ORF">AsAng_0003570</name>
</gene>
<dbReference type="GO" id="GO:0016757">
    <property type="term" value="F:glycosyltransferase activity"/>
    <property type="evidence" value="ECO:0007669"/>
    <property type="project" value="InterPro"/>
</dbReference>
<dbReference type="Proteomes" id="UP001060919">
    <property type="component" value="Chromosome"/>
</dbReference>